<dbReference type="Pfam" id="PF00331">
    <property type="entry name" value="Glyco_hydro_10"/>
    <property type="match status" value="1"/>
</dbReference>
<feature type="domain" description="GH10" evidence="12">
    <location>
        <begin position="29"/>
        <end position="351"/>
    </location>
</feature>
<evidence type="ECO:0000256" key="3">
    <source>
        <dbReference type="ARBA" id="ARBA00022651"/>
    </source>
</evidence>
<feature type="active site" description="Nucleophile" evidence="9">
    <location>
        <position position="264"/>
    </location>
</feature>
<comment type="catalytic activity">
    <reaction evidence="1 10">
        <text>Endohydrolysis of (1-&gt;4)-beta-D-xylosidic linkages in xylans.</text>
        <dbReference type="EC" id="3.2.1.8"/>
    </reaction>
</comment>
<keyword evidence="5 10" id="KW-0378">Hydrolase</keyword>
<protein>
    <recommendedName>
        <fullName evidence="10">Beta-xylanase</fullName>
        <ecNumber evidence="10">3.2.1.8</ecNumber>
    </recommendedName>
</protein>
<dbReference type="GO" id="GO:0031176">
    <property type="term" value="F:endo-1,4-beta-xylanase activity"/>
    <property type="evidence" value="ECO:0007669"/>
    <property type="project" value="UniProtKB-EC"/>
</dbReference>
<gene>
    <name evidence="13" type="ORF">AVDCRST_MAG56-1185</name>
</gene>
<evidence type="ECO:0000256" key="5">
    <source>
        <dbReference type="ARBA" id="ARBA00022801"/>
    </source>
</evidence>
<dbReference type="SMART" id="SM00633">
    <property type="entry name" value="Glyco_10"/>
    <property type="match status" value="1"/>
</dbReference>
<organism evidence="13">
    <name type="scientific">uncultured Cytophagales bacterium</name>
    <dbReference type="NCBI Taxonomy" id="158755"/>
    <lineage>
        <taxon>Bacteria</taxon>
        <taxon>Pseudomonadati</taxon>
        <taxon>Bacteroidota</taxon>
        <taxon>Sphingobacteriia</taxon>
        <taxon>Sphingobacteriales</taxon>
        <taxon>environmental samples</taxon>
    </lineage>
</organism>
<keyword evidence="3" id="KW-0858">Xylan degradation</keyword>
<dbReference type="PANTHER" id="PTHR31490">
    <property type="entry name" value="GLYCOSYL HYDROLASE"/>
    <property type="match status" value="1"/>
</dbReference>
<comment type="similarity">
    <text evidence="2 10">Belongs to the glycosyl hydrolase 10 (cellulase F) family.</text>
</comment>
<proteinExistence type="inferred from homology"/>
<keyword evidence="8 10" id="KW-0624">Polysaccharide degradation</keyword>
<dbReference type="PROSITE" id="PS00591">
    <property type="entry name" value="GH10_1"/>
    <property type="match status" value="1"/>
</dbReference>
<sequence length="355" mass="39720">MKQLRSLTFALVLPVLAAFGQPNPSPKKSGSAATLAGAAPFPVGAALSPRYLHKNRAYTDVAIREFNSVTAENIMKPRGLSRGRGQYHWAAADSLVAFCRQHNKQLHGHALVWHESVPGWVKSFSGDSAAWEGILREHIRDVATYFRGKVRSWDVVNEAFSDTAGRMRNSPWRQHLGDDYVARCFRYAREADPAAKLFYNDYSLESDPAKLAAALRMVDDFKRRGIPLDGVGLQMHISINTPEAGIRKVMREMAGRGLLVHISELDVRINTTKDSLLTETPALLAQQAEKVRQVVRAFVEEVPPAQRFAITTWGVADSNSWVMNWRKQEDYPLLFDGNYRPKPAHAAFIEAVRGK</sequence>
<evidence type="ECO:0000256" key="9">
    <source>
        <dbReference type="PROSITE-ProRule" id="PRU10061"/>
    </source>
</evidence>
<dbReference type="SUPFAM" id="SSF51445">
    <property type="entry name" value="(Trans)glycosidases"/>
    <property type="match status" value="1"/>
</dbReference>
<evidence type="ECO:0000256" key="6">
    <source>
        <dbReference type="ARBA" id="ARBA00023277"/>
    </source>
</evidence>
<dbReference type="InterPro" id="IPR001000">
    <property type="entry name" value="GH10_dom"/>
</dbReference>
<reference evidence="13" key="1">
    <citation type="submission" date="2020-02" db="EMBL/GenBank/DDBJ databases">
        <authorList>
            <person name="Meier V. D."/>
        </authorList>
    </citation>
    <scope>NUCLEOTIDE SEQUENCE</scope>
    <source>
        <strain evidence="13">AVDCRST_MAG56</strain>
    </source>
</reference>
<evidence type="ECO:0000259" key="12">
    <source>
        <dbReference type="PROSITE" id="PS51760"/>
    </source>
</evidence>
<dbReference type="InterPro" id="IPR044846">
    <property type="entry name" value="GH10"/>
</dbReference>
<feature type="chain" id="PRO_5027122055" description="Beta-xylanase" evidence="11">
    <location>
        <begin position="18"/>
        <end position="355"/>
    </location>
</feature>
<evidence type="ECO:0000256" key="11">
    <source>
        <dbReference type="SAM" id="SignalP"/>
    </source>
</evidence>
<evidence type="ECO:0000256" key="8">
    <source>
        <dbReference type="ARBA" id="ARBA00023326"/>
    </source>
</evidence>
<feature type="signal peptide" evidence="11">
    <location>
        <begin position="1"/>
        <end position="17"/>
    </location>
</feature>
<evidence type="ECO:0000256" key="10">
    <source>
        <dbReference type="RuleBase" id="RU361174"/>
    </source>
</evidence>
<dbReference type="PRINTS" id="PR00134">
    <property type="entry name" value="GLHYDRLASE10"/>
</dbReference>
<dbReference type="EMBL" id="CADCTQ010000113">
    <property type="protein sequence ID" value="CAA9236072.1"/>
    <property type="molecule type" value="Genomic_DNA"/>
</dbReference>
<name>A0A6J4HZN9_9SPHI</name>
<dbReference type="Gene3D" id="3.20.20.80">
    <property type="entry name" value="Glycosidases"/>
    <property type="match status" value="1"/>
</dbReference>
<dbReference type="InterPro" id="IPR031158">
    <property type="entry name" value="GH10_AS"/>
</dbReference>
<evidence type="ECO:0000256" key="4">
    <source>
        <dbReference type="ARBA" id="ARBA00022729"/>
    </source>
</evidence>
<keyword evidence="7 10" id="KW-0326">Glycosidase</keyword>
<dbReference type="EC" id="3.2.1.8" evidence="10"/>
<evidence type="ECO:0000256" key="1">
    <source>
        <dbReference type="ARBA" id="ARBA00000681"/>
    </source>
</evidence>
<dbReference type="AlphaFoldDB" id="A0A6J4HZN9"/>
<dbReference type="PANTHER" id="PTHR31490:SF88">
    <property type="entry name" value="BETA-XYLANASE"/>
    <property type="match status" value="1"/>
</dbReference>
<accession>A0A6J4HZN9</accession>
<dbReference type="GO" id="GO:0045493">
    <property type="term" value="P:xylan catabolic process"/>
    <property type="evidence" value="ECO:0007669"/>
    <property type="project" value="UniProtKB-KW"/>
</dbReference>
<keyword evidence="6 10" id="KW-0119">Carbohydrate metabolism</keyword>
<evidence type="ECO:0000256" key="7">
    <source>
        <dbReference type="ARBA" id="ARBA00023295"/>
    </source>
</evidence>
<evidence type="ECO:0000256" key="2">
    <source>
        <dbReference type="ARBA" id="ARBA00007495"/>
    </source>
</evidence>
<keyword evidence="4 11" id="KW-0732">Signal</keyword>
<dbReference type="InterPro" id="IPR017853">
    <property type="entry name" value="GH"/>
</dbReference>
<evidence type="ECO:0000313" key="13">
    <source>
        <dbReference type="EMBL" id="CAA9236072.1"/>
    </source>
</evidence>
<dbReference type="PROSITE" id="PS51760">
    <property type="entry name" value="GH10_2"/>
    <property type="match status" value="1"/>
</dbReference>